<organism evidence="1 2">
    <name type="scientific">Proteiniclasticum ruminis</name>
    <dbReference type="NCBI Taxonomy" id="398199"/>
    <lineage>
        <taxon>Bacteria</taxon>
        <taxon>Bacillati</taxon>
        <taxon>Bacillota</taxon>
        <taxon>Clostridia</taxon>
        <taxon>Eubacteriales</taxon>
        <taxon>Clostridiaceae</taxon>
        <taxon>Proteiniclasticum</taxon>
    </lineage>
</organism>
<evidence type="ECO:0000313" key="1">
    <source>
        <dbReference type="EMBL" id="SDI95317.1"/>
    </source>
</evidence>
<dbReference type="AlphaFoldDB" id="A0A1G8PS57"/>
<accession>A0A1G8PS57</accession>
<proteinExistence type="predicted"/>
<evidence type="ECO:0008006" key="3">
    <source>
        <dbReference type="Google" id="ProtNLM"/>
    </source>
</evidence>
<sequence length="124" mass="14305">MITVKDFFTYDSEVFLSGTEVYETLTVDSILNFDIELGKEGQEGSIIYFKIYYNILCLEKDFDKNKNEIGYLYHLLGYYTGMFYHPANGKDIGLSFLKKALTITNDDTVLKEIMVTITMLEGYP</sequence>
<reference evidence="1 2" key="1">
    <citation type="submission" date="2016-10" db="EMBL/GenBank/DDBJ databases">
        <authorList>
            <person name="de Groot N.N."/>
        </authorList>
    </citation>
    <scope>NUCLEOTIDE SEQUENCE [LARGE SCALE GENOMIC DNA]</scope>
    <source>
        <strain evidence="1 2">CGMCC 1.5058</strain>
    </source>
</reference>
<name>A0A1G8PS57_9CLOT</name>
<protein>
    <recommendedName>
        <fullName evidence="3">Immunity protein 30</fullName>
    </recommendedName>
</protein>
<dbReference type="RefSeq" id="WP_031576404.1">
    <property type="nucleotide sequence ID" value="NZ_FNDZ01000005.1"/>
</dbReference>
<dbReference type="Proteomes" id="UP000183255">
    <property type="component" value="Unassembled WGS sequence"/>
</dbReference>
<dbReference type="EMBL" id="FNDZ01000005">
    <property type="protein sequence ID" value="SDI95317.1"/>
    <property type="molecule type" value="Genomic_DNA"/>
</dbReference>
<gene>
    <name evidence="1" type="ORF">SAMN05421804_105191</name>
</gene>
<evidence type="ECO:0000313" key="2">
    <source>
        <dbReference type="Proteomes" id="UP000183255"/>
    </source>
</evidence>